<dbReference type="GO" id="GO:0022857">
    <property type="term" value="F:transmembrane transporter activity"/>
    <property type="evidence" value="ECO:0007669"/>
    <property type="project" value="InterPro"/>
</dbReference>
<feature type="transmembrane region" description="Helical" evidence="13">
    <location>
        <begin position="472"/>
        <end position="492"/>
    </location>
</feature>
<dbReference type="STRING" id="74557.A0A1V9ZYS8"/>
<keyword evidence="5 13" id="KW-0472">Membrane</keyword>
<evidence type="ECO:0000256" key="8">
    <source>
        <dbReference type="ARBA" id="ARBA00044656"/>
    </source>
</evidence>
<keyword evidence="3 13" id="KW-0812">Transmembrane</keyword>
<feature type="transmembrane region" description="Helical" evidence="13">
    <location>
        <begin position="370"/>
        <end position="394"/>
    </location>
</feature>
<evidence type="ECO:0000256" key="3">
    <source>
        <dbReference type="ARBA" id="ARBA00022692"/>
    </source>
</evidence>
<dbReference type="InterPro" id="IPR050549">
    <property type="entry name" value="MFS_Trehalose_Transporter"/>
</dbReference>
<dbReference type="PRINTS" id="PR00171">
    <property type="entry name" value="SUGRTRNSPORT"/>
</dbReference>
<comment type="catalytic activity">
    <reaction evidence="8">
        <text>D-xylose(out) = D-xylose(in)</text>
        <dbReference type="Rhea" id="RHEA:78427"/>
        <dbReference type="ChEBI" id="CHEBI:53455"/>
    </reaction>
    <physiologicalReaction direction="left-to-right" evidence="8">
        <dbReference type="Rhea" id="RHEA:78428"/>
    </physiologicalReaction>
</comment>
<keyword evidence="16" id="KW-1185">Reference proteome</keyword>
<organism evidence="15 16">
    <name type="scientific">Thraustotheca clavata</name>
    <dbReference type="NCBI Taxonomy" id="74557"/>
    <lineage>
        <taxon>Eukaryota</taxon>
        <taxon>Sar</taxon>
        <taxon>Stramenopiles</taxon>
        <taxon>Oomycota</taxon>
        <taxon>Saprolegniomycetes</taxon>
        <taxon>Saprolegniales</taxon>
        <taxon>Achlyaceae</taxon>
        <taxon>Thraustotheca</taxon>
    </lineage>
</organism>
<gene>
    <name evidence="15" type="ORF">THRCLA_04530</name>
</gene>
<dbReference type="EMBL" id="JNBS01000973">
    <property type="protein sequence ID" value="OQS03168.1"/>
    <property type="molecule type" value="Genomic_DNA"/>
</dbReference>
<dbReference type="Gene3D" id="1.20.1250.20">
    <property type="entry name" value="MFS general substrate transporter like domains"/>
    <property type="match status" value="1"/>
</dbReference>
<feature type="transmembrane region" description="Helical" evidence="13">
    <location>
        <begin position="241"/>
        <end position="262"/>
    </location>
</feature>
<comment type="catalytic activity">
    <reaction evidence="9">
        <text>D-mannose(out) = D-mannose(in)</text>
        <dbReference type="Rhea" id="RHEA:78391"/>
        <dbReference type="ChEBI" id="CHEBI:4208"/>
    </reaction>
    <physiologicalReaction direction="left-to-right" evidence="9">
        <dbReference type="Rhea" id="RHEA:78392"/>
    </physiologicalReaction>
</comment>
<evidence type="ECO:0000256" key="10">
    <source>
        <dbReference type="ARBA" id="ARBA00044668"/>
    </source>
</evidence>
<accession>A0A1V9ZYS8</accession>
<feature type="transmembrane region" description="Helical" evidence="13">
    <location>
        <begin position="172"/>
        <end position="192"/>
    </location>
</feature>
<keyword evidence="4 13" id="KW-1133">Transmembrane helix</keyword>
<evidence type="ECO:0000256" key="9">
    <source>
        <dbReference type="ARBA" id="ARBA00044662"/>
    </source>
</evidence>
<comment type="catalytic activity">
    <reaction evidence="11">
        <text>D-fructose(out) = D-fructose(in)</text>
        <dbReference type="Rhea" id="RHEA:60372"/>
        <dbReference type="ChEBI" id="CHEBI:37721"/>
    </reaction>
    <physiologicalReaction direction="left-to-right" evidence="11">
        <dbReference type="Rhea" id="RHEA:60373"/>
    </physiologicalReaction>
</comment>
<feature type="transmembrane region" description="Helical" evidence="13">
    <location>
        <begin position="204"/>
        <end position="229"/>
    </location>
</feature>
<evidence type="ECO:0000259" key="14">
    <source>
        <dbReference type="PROSITE" id="PS50850"/>
    </source>
</evidence>
<dbReference type="OrthoDB" id="4142200at2759"/>
<dbReference type="SUPFAM" id="SSF103473">
    <property type="entry name" value="MFS general substrate transporter"/>
    <property type="match status" value="1"/>
</dbReference>
<sequence>MSTAWPQVLSAMRNPSRSDFSFLPHSYVRASPPLRVFSAGSDTDEATETTPINTRQAAIVDTKATSVRYSSYFYLLVSILSIAWVCNEWVYQYPLSPMRLYNIQVDMFEGRVTHAAFFFRQMLALGMMLGAFFTFKFADIVGRATMIELAAIPYVLGWLFIGVAFGQVTLLIGRYLLGMAVSMLTIVVPIFLSEISEEDTRGRVLCLCSFIGLLGRYVYFFIGQIFVYLSSRYVSFNLSEWKIIATLGVIPGLLLLISMQFVPDSPAWLLLRHNDRVTSYNICVKILHRDEHVTSRAEVRVNSILHADVLSQQAGTNSHRRGFSRPLLLLLVLFFLSTIASSLIEPTLYPTSAKAYAFGVLGIGLNVNNYYQMLLSCAFTGASVIGILAAALLIDTQGRIWCLKVGAFVVITTSCLLLLLHIQTETNNPDMLNLTEAGSALILLMSAGHYVGLGMTPLVLASELFPARRRIAGMSVIVLATSLTSLATEYIVDWCRTALQSSALQMFQASVLIIGGVNIIAFVLASFCVPETRGRSLQEIEAIVSGWTPTTPPIRANTGVNLRVRVSHTTMSYGTDATIVFLFLMGVDWSSCCGNDSNQIGREALLREGHIFTRKSIAFLGLVTTTEKLHVSLNGNCLELKTIDGSMRMGKKDDDRIQLSTIAKIHPSGNLGIVFFSSTGTKVLELEATQMELRDLWVQTLGEMIDDSNHSQPEANVMLQQEIEKQKAKDKENYWAVRTAELHARKNQADEKKKAFANVGFKYTAQAMLNR</sequence>
<evidence type="ECO:0000256" key="4">
    <source>
        <dbReference type="ARBA" id="ARBA00022989"/>
    </source>
</evidence>
<feature type="transmembrane region" description="Helical" evidence="13">
    <location>
        <begin position="401"/>
        <end position="420"/>
    </location>
</feature>
<evidence type="ECO:0000256" key="12">
    <source>
        <dbReference type="ARBA" id="ARBA00044780"/>
    </source>
</evidence>
<evidence type="ECO:0000256" key="7">
    <source>
        <dbReference type="ARBA" id="ARBA00044648"/>
    </source>
</evidence>
<evidence type="ECO:0000256" key="6">
    <source>
        <dbReference type="ARBA" id="ARBA00044637"/>
    </source>
</evidence>
<evidence type="ECO:0000256" key="5">
    <source>
        <dbReference type="ARBA" id="ARBA00023136"/>
    </source>
</evidence>
<feature type="transmembrane region" description="Helical" evidence="13">
    <location>
        <begin position="504"/>
        <end position="529"/>
    </location>
</feature>
<dbReference type="InterPro" id="IPR036259">
    <property type="entry name" value="MFS_trans_sf"/>
</dbReference>
<evidence type="ECO:0000256" key="13">
    <source>
        <dbReference type="SAM" id="Phobius"/>
    </source>
</evidence>
<feature type="transmembrane region" description="Helical" evidence="13">
    <location>
        <begin position="72"/>
        <end position="92"/>
    </location>
</feature>
<name>A0A1V9ZYS8_9STRA</name>
<dbReference type="InterPro" id="IPR003663">
    <property type="entry name" value="Sugar/inositol_transpt"/>
</dbReference>
<feature type="transmembrane region" description="Helical" evidence="13">
    <location>
        <begin position="147"/>
        <end position="166"/>
    </location>
</feature>
<comment type="subunit">
    <text evidence="2">Homodimer.</text>
</comment>
<dbReference type="GO" id="GO:0016020">
    <property type="term" value="C:membrane"/>
    <property type="evidence" value="ECO:0007669"/>
    <property type="project" value="UniProtKB-SubCell"/>
</dbReference>
<dbReference type="InterPro" id="IPR005828">
    <property type="entry name" value="MFS_sugar_transport-like"/>
</dbReference>
<feature type="domain" description="Major facilitator superfamily (MFS) profile" evidence="14">
    <location>
        <begin position="67"/>
        <end position="533"/>
    </location>
</feature>
<dbReference type="PANTHER" id="PTHR48021:SF1">
    <property type="entry name" value="GH07001P-RELATED"/>
    <property type="match status" value="1"/>
</dbReference>
<comment type="subcellular location">
    <subcellularLocation>
        <location evidence="1">Membrane</location>
        <topology evidence="1">Multi-pass membrane protein</topology>
    </subcellularLocation>
</comment>
<dbReference type="Proteomes" id="UP000243217">
    <property type="component" value="Unassembled WGS sequence"/>
</dbReference>
<dbReference type="Pfam" id="PF00083">
    <property type="entry name" value="Sugar_tr"/>
    <property type="match status" value="1"/>
</dbReference>
<protein>
    <recommendedName>
        <fullName evidence="12">Hexose transporter 1</fullName>
    </recommendedName>
</protein>
<feature type="transmembrane region" description="Helical" evidence="13">
    <location>
        <begin position="327"/>
        <end position="344"/>
    </location>
</feature>
<comment type="catalytic activity">
    <reaction evidence="10">
        <text>D-glucosamine(out) = D-glucosamine(in)</text>
        <dbReference type="Rhea" id="RHEA:78423"/>
        <dbReference type="ChEBI" id="CHEBI:58723"/>
    </reaction>
    <physiologicalReaction direction="left-to-right" evidence="10">
        <dbReference type="Rhea" id="RHEA:78424"/>
    </physiologicalReaction>
</comment>
<dbReference type="PANTHER" id="PTHR48021">
    <property type="match status" value="1"/>
</dbReference>
<dbReference type="InterPro" id="IPR020846">
    <property type="entry name" value="MFS_dom"/>
</dbReference>
<evidence type="ECO:0000256" key="1">
    <source>
        <dbReference type="ARBA" id="ARBA00004141"/>
    </source>
</evidence>
<reference evidence="15 16" key="1">
    <citation type="journal article" date="2014" name="Genome Biol. Evol.">
        <title>The secreted proteins of Achlya hypogyna and Thraustotheca clavata identify the ancestral oomycete secretome and reveal gene acquisitions by horizontal gene transfer.</title>
        <authorList>
            <person name="Misner I."/>
            <person name="Blouin N."/>
            <person name="Leonard G."/>
            <person name="Richards T.A."/>
            <person name="Lane C.E."/>
        </authorList>
    </citation>
    <scope>NUCLEOTIDE SEQUENCE [LARGE SCALE GENOMIC DNA]</scope>
    <source>
        <strain evidence="15 16">ATCC 34112</strain>
    </source>
</reference>
<comment type="catalytic activity">
    <reaction evidence="6">
        <text>D-galactose(in) = D-galactose(out)</text>
        <dbReference type="Rhea" id="RHEA:34915"/>
        <dbReference type="ChEBI" id="CHEBI:4139"/>
    </reaction>
    <physiologicalReaction direction="right-to-left" evidence="6">
        <dbReference type="Rhea" id="RHEA:34917"/>
    </physiologicalReaction>
</comment>
<feature type="transmembrane region" description="Helical" evidence="13">
    <location>
        <begin position="440"/>
        <end position="460"/>
    </location>
</feature>
<evidence type="ECO:0000313" key="15">
    <source>
        <dbReference type="EMBL" id="OQS03168.1"/>
    </source>
</evidence>
<evidence type="ECO:0000256" key="11">
    <source>
        <dbReference type="ARBA" id="ARBA00044710"/>
    </source>
</evidence>
<proteinExistence type="predicted"/>
<comment type="catalytic activity">
    <reaction evidence="7">
        <text>D-glucose(out) = D-glucose(in)</text>
        <dbReference type="Rhea" id="RHEA:60376"/>
        <dbReference type="ChEBI" id="CHEBI:4167"/>
    </reaction>
    <physiologicalReaction direction="left-to-right" evidence="7">
        <dbReference type="Rhea" id="RHEA:60377"/>
    </physiologicalReaction>
</comment>
<comment type="caution">
    <text evidence="15">The sequence shown here is derived from an EMBL/GenBank/DDBJ whole genome shotgun (WGS) entry which is preliminary data.</text>
</comment>
<dbReference type="AlphaFoldDB" id="A0A1V9ZYS8"/>
<evidence type="ECO:0000313" key="16">
    <source>
        <dbReference type="Proteomes" id="UP000243217"/>
    </source>
</evidence>
<dbReference type="PROSITE" id="PS50850">
    <property type="entry name" value="MFS"/>
    <property type="match status" value="1"/>
</dbReference>
<evidence type="ECO:0000256" key="2">
    <source>
        <dbReference type="ARBA" id="ARBA00011738"/>
    </source>
</evidence>
<feature type="transmembrane region" description="Helical" evidence="13">
    <location>
        <begin position="112"/>
        <end position="135"/>
    </location>
</feature>